<protein>
    <submittedName>
        <fullName evidence="1">Uncharacterized protein</fullName>
    </submittedName>
</protein>
<accession>B6HAW7</accession>
<dbReference type="Proteomes" id="UP000000724">
    <property type="component" value="Contig Pc00c17"/>
</dbReference>
<gene>
    <name evidence="1" type="ORF">Pc17g00350</name>
    <name evidence="1" type="ORF">PCH_Pc17g00350</name>
</gene>
<evidence type="ECO:0000313" key="2">
    <source>
        <dbReference type="Proteomes" id="UP000000724"/>
    </source>
</evidence>
<dbReference type="AlphaFoldDB" id="B6HAW7"/>
<evidence type="ECO:0000313" key="1">
    <source>
        <dbReference type="EMBL" id="CAP79322.1"/>
    </source>
</evidence>
<dbReference type="HOGENOM" id="CLU_912469_0_0_1"/>
<sequence>MDRGSRLVHLKADRLSLLEWKKHSPESPNLYANSSFKRIRRVSQSVEPRHEAATKGQCRQIPRDLLRWGGAKLKRCWVTSTMCGALDPLLNQVQRLICSKRLVFSPIVDEEPFDLGAELSVHPGLELSKLLERFILPSDGICPRAKRIIASQGDHTWSSCTGVPLLMPLTDMHAGRCGIAAAVVAKKCFIVSTIFNWRTTPLTSECGISVPHYAIAGPEVIVIEESGYPNNEFRVRPMLRDLEETLKVRDHGSPSMAIFGLDIKIRRIQKSLAGLRISYNTARPGILGRLAHCRGTFRYPTTRPR</sequence>
<organism evidence="1 2">
    <name type="scientific">Penicillium rubens (strain ATCC 28089 / DSM 1075 / NRRL 1951 / Wisconsin 54-1255)</name>
    <name type="common">Penicillium chrysogenum</name>
    <dbReference type="NCBI Taxonomy" id="500485"/>
    <lineage>
        <taxon>Eukaryota</taxon>
        <taxon>Fungi</taxon>
        <taxon>Dikarya</taxon>
        <taxon>Ascomycota</taxon>
        <taxon>Pezizomycotina</taxon>
        <taxon>Eurotiomycetes</taxon>
        <taxon>Eurotiomycetidae</taxon>
        <taxon>Eurotiales</taxon>
        <taxon>Aspergillaceae</taxon>
        <taxon>Penicillium</taxon>
        <taxon>Penicillium chrysogenum species complex</taxon>
    </lineage>
</organism>
<reference evidence="1 2" key="1">
    <citation type="journal article" date="2008" name="Nat. Biotechnol.">
        <title>Genome sequencing and analysis of the filamentous fungus Penicillium chrysogenum.</title>
        <authorList>
            <person name="van den Berg M.A."/>
            <person name="Albang R."/>
            <person name="Albermann K."/>
            <person name="Badger J.H."/>
            <person name="Daran J.-M."/>
            <person name="Driessen A.J.M."/>
            <person name="Garcia-Estrada C."/>
            <person name="Fedorova N.D."/>
            <person name="Harris D.M."/>
            <person name="Heijne W.H.M."/>
            <person name="Joardar V.S."/>
            <person name="Kiel J.A.K.W."/>
            <person name="Kovalchuk A."/>
            <person name="Martin J.F."/>
            <person name="Nierman W.C."/>
            <person name="Nijland J.G."/>
            <person name="Pronk J.T."/>
            <person name="Roubos J.A."/>
            <person name="van der Klei I.J."/>
            <person name="van Peij N.N.M.E."/>
            <person name="Veenhuis M."/>
            <person name="von Doehren H."/>
            <person name="Wagner C."/>
            <person name="Wortman J.R."/>
            <person name="Bovenberg R.A.L."/>
        </authorList>
    </citation>
    <scope>NUCLEOTIDE SEQUENCE [LARGE SCALE GENOMIC DNA]</scope>
    <source>
        <strain evidence="2">ATCC 28089 / DSM 1075 / NRRL 1951 / Wisconsin 54-1255</strain>
    </source>
</reference>
<dbReference type="EMBL" id="AM920432">
    <property type="protein sequence ID" value="CAP79322.1"/>
    <property type="molecule type" value="Genomic_DNA"/>
</dbReference>
<proteinExistence type="predicted"/>
<name>B6HAW7_PENRW</name>
<dbReference type="VEuPathDB" id="FungiDB:PCH_Pc17g00350"/>
<keyword evidence="2" id="KW-1185">Reference proteome</keyword>